<evidence type="ECO:0000313" key="2">
    <source>
        <dbReference type="Proteomes" id="UP000299102"/>
    </source>
</evidence>
<proteinExistence type="predicted"/>
<dbReference type="Proteomes" id="UP000299102">
    <property type="component" value="Unassembled WGS sequence"/>
</dbReference>
<organism evidence="1 2">
    <name type="scientific">Eumeta variegata</name>
    <name type="common">Bagworm moth</name>
    <name type="synonym">Eumeta japonica</name>
    <dbReference type="NCBI Taxonomy" id="151549"/>
    <lineage>
        <taxon>Eukaryota</taxon>
        <taxon>Metazoa</taxon>
        <taxon>Ecdysozoa</taxon>
        <taxon>Arthropoda</taxon>
        <taxon>Hexapoda</taxon>
        <taxon>Insecta</taxon>
        <taxon>Pterygota</taxon>
        <taxon>Neoptera</taxon>
        <taxon>Endopterygota</taxon>
        <taxon>Lepidoptera</taxon>
        <taxon>Glossata</taxon>
        <taxon>Ditrysia</taxon>
        <taxon>Tineoidea</taxon>
        <taxon>Psychidae</taxon>
        <taxon>Oiketicinae</taxon>
        <taxon>Eumeta</taxon>
    </lineage>
</organism>
<sequence>MCWFLNLTQGPEKFGKPAPDPQLSRLYLMQGGVIARFMSAGRCDGAAARRGPTRAAARAHHILLWTTLLMLRSCG</sequence>
<dbReference type="AlphaFoldDB" id="A0A4C1UMN4"/>
<protein>
    <submittedName>
        <fullName evidence="1">Uncharacterized protein</fullName>
    </submittedName>
</protein>
<name>A0A4C1UMN4_EUMVA</name>
<accession>A0A4C1UMN4</accession>
<dbReference type="EMBL" id="BGZK01000192">
    <property type="protein sequence ID" value="GBP27357.1"/>
    <property type="molecule type" value="Genomic_DNA"/>
</dbReference>
<gene>
    <name evidence="1" type="ORF">EVAR_18833_1</name>
</gene>
<comment type="caution">
    <text evidence="1">The sequence shown here is derived from an EMBL/GenBank/DDBJ whole genome shotgun (WGS) entry which is preliminary data.</text>
</comment>
<evidence type="ECO:0000313" key="1">
    <source>
        <dbReference type="EMBL" id="GBP27357.1"/>
    </source>
</evidence>
<keyword evidence="2" id="KW-1185">Reference proteome</keyword>
<reference evidence="1 2" key="1">
    <citation type="journal article" date="2019" name="Commun. Biol.">
        <title>The bagworm genome reveals a unique fibroin gene that provides high tensile strength.</title>
        <authorList>
            <person name="Kono N."/>
            <person name="Nakamura H."/>
            <person name="Ohtoshi R."/>
            <person name="Tomita M."/>
            <person name="Numata K."/>
            <person name="Arakawa K."/>
        </authorList>
    </citation>
    <scope>NUCLEOTIDE SEQUENCE [LARGE SCALE GENOMIC DNA]</scope>
</reference>